<organism evidence="1 2">
    <name type="scientific">Aristolochia fimbriata</name>
    <name type="common">White veined hardy Dutchman's pipe vine</name>
    <dbReference type="NCBI Taxonomy" id="158543"/>
    <lineage>
        <taxon>Eukaryota</taxon>
        <taxon>Viridiplantae</taxon>
        <taxon>Streptophyta</taxon>
        <taxon>Embryophyta</taxon>
        <taxon>Tracheophyta</taxon>
        <taxon>Spermatophyta</taxon>
        <taxon>Magnoliopsida</taxon>
        <taxon>Magnoliidae</taxon>
        <taxon>Piperales</taxon>
        <taxon>Aristolochiaceae</taxon>
        <taxon>Aristolochia</taxon>
    </lineage>
</organism>
<protein>
    <submittedName>
        <fullName evidence="1">Uncharacterized protein</fullName>
    </submittedName>
</protein>
<proteinExistence type="predicted"/>
<keyword evidence="2" id="KW-1185">Reference proteome</keyword>
<gene>
    <name evidence="1" type="ORF">H6P81_013014</name>
</gene>
<dbReference type="AlphaFoldDB" id="A0AAV7EEP1"/>
<name>A0AAV7EEP1_ARIFI</name>
<reference evidence="1 2" key="1">
    <citation type="submission" date="2021-07" db="EMBL/GenBank/DDBJ databases">
        <title>The Aristolochia fimbriata genome: insights into angiosperm evolution, floral development and chemical biosynthesis.</title>
        <authorList>
            <person name="Jiao Y."/>
        </authorList>
    </citation>
    <scope>NUCLEOTIDE SEQUENCE [LARGE SCALE GENOMIC DNA]</scope>
    <source>
        <strain evidence="1">IBCAS-2021</strain>
        <tissue evidence="1">Leaf</tissue>
    </source>
</reference>
<evidence type="ECO:0000313" key="2">
    <source>
        <dbReference type="Proteomes" id="UP000825729"/>
    </source>
</evidence>
<dbReference type="EMBL" id="JAINDJ010000005">
    <property type="protein sequence ID" value="KAG9446886.1"/>
    <property type="molecule type" value="Genomic_DNA"/>
</dbReference>
<sequence>MSDPPGESPFLYFAGAFVPIVIEDPSALKIVNDVWLHLGKLKEVGFDTSSPEQFMDGISLGAEGLHWLADSLRGKFCLEEKLAKEAKIMKSIRLATTRRDNWMAAFNSDLSERKLAEEKKKFNERLALVSAHLSSLDLKIAATKKNLDADDEEILALEWKLAEIVEKKLAGFCADLSRLKLMIADFKLLPP</sequence>
<dbReference type="Proteomes" id="UP000825729">
    <property type="component" value="Unassembled WGS sequence"/>
</dbReference>
<accession>A0AAV7EEP1</accession>
<evidence type="ECO:0000313" key="1">
    <source>
        <dbReference type="EMBL" id="KAG9446886.1"/>
    </source>
</evidence>
<comment type="caution">
    <text evidence="1">The sequence shown here is derived from an EMBL/GenBank/DDBJ whole genome shotgun (WGS) entry which is preliminary data.</text>
</comment>